<accession>A0ABR0JHN5</accession>
<proteinExistence type="predicted"/>
<reference evidence="2 3" key="1">
    <citation type="submission" date="2023-08" db="EMBL/GenBank/DDBJ databases">
        <title>Black Yeasts Isolated from many extreme environments.</title>
        <authorList>
            <person name="Coleine C."/>
            <person name="Stajich J.E."/>
            <person name="Selbmann L."/>
        </authorList>
    </citation>
    <scope>NUCLEOTIDE SEQUENCE [LARGE SCALE GENOMIC DNA]</scope>
    <source>
        <strain evidence="2 3">CCFEE 6328</strain>
    </source>
</reference>
<dbReference type="Gene3D" id="6.10.140.1020">
    <property type="match status" value="1"/>
</dbReference>
<name>A0ABR0JHN5_9EURO</name>
<evidence type="ECO:0008006" key="4">
    <source>
        <dbReference type="Google" id="ProtNLM"/>
    </source>
</evidence>
<sequence length="230" mass="25978">MHPVKRRRLHQGTAFLNKPFRSPLHPTPSSHEEQTSSPDAKLQEHADHDLPLPRVTTPSDLVDTPEKLLRSVDSAKVDHKDVQKEHTALSLHLKKLSQSLDVAQQALQIEKSNQDVQLQALISKWKAVAQDAADKLFVGAKERIDQMGGVAAWRLRTQEDAHHWNSYEGEEDKPQYGGSDHGNVPSPNAVNESEDKDAEESSFSLDMMLQEMNIDLQVIGYNKDQERWVD</sequence>
<protein>
    <recommendedName>
        <fullName evidence="4">Swi5-dependent recombination DNA repair protein 1</fullName>
    </recommendedName>
</protein>
<dbReference type="EMBL" id="JAVRRF010000007">
    <property type="protein sequence ID" value="KAK5063513.1"/>
    <property type="molecule type" value="Genomic_DNA"/>
</dbReference>
<gene>
    <name evidence="2" type="ORF">LTR69_004219</name>
</gene>
<comment type="caution">
    <text evidence="2">The sequence shown here is derived from an EMBL/GenBank/DDBJ whole genome shotgun (WGS) entry which is preliminary data.</text>
</comment>
<dbReference type="PANTHER" id="PTHR28527:SF1">
    <property type="entry name" value="SWI5-DEPENDENT RECOMBINATION DNA REPAIR PROTEIN 1"/>
    <property type="match status" value="1"/>
</dbReference>
<evidence type="ECO:0000313" key="3">
    <source>
        <dbReference type="Proteomes" id="UP001345691"/>
    </source>
</evidence>
<feature type="region of interest" description="Disordered" evidence="1">
    <location>
        <begin position="1"/>
        <end position="63"/>
    </location>
</feature>
<evidence type="ECO:0000256" key="1">
    <source>
        <dbReference type="SAM" id="MobiDB-lite"/>
    </source>
</evidence>
<feature type="compositionally biased region" description="Basic and acidic residues" evidence="1">
    <location>
        <begin position="41"/>
        <end position="51"/>
    </location>
</feature>
<organism evidence="2 3">
    <name type="scientific">Exophiala sideris</name>
    <dbReference type="NCBI Taxonomy" id="1016849"/>
    <lineage>
        <taxon>Eukaryota</taxon>
        <taxon>Fungi</taxon>
        <taxon>Dikarya</taxon>
        <taxon>Ascomycota</taxon>
        <taxon>Pezizomycotina</taxon>
        <taxon>Eurotiomycetes</taxon>
        <taxon>Chaetothyriomycetidae</taxon>
        <taxon>Chaetothyriales</taxon>
        <taxon>Herpotrichiellaceae</taxon>
        <taxon>Exophiala</taxon>
    </lineage>
</organism>
<feature type="compositionally biased region" description="Basic residues" evidence="1">
    <location>
        <begin position="1"/>
        <end position="10"/>
    </location>
</feature>
<dbReference type="PANTHER" id="PTHR28527">
    <property type="entry name" value="MATING-TYPE SWITCHING PROTEIN SWI2-RELATED"/>
    <property type="match status" value="1"/>
</dbReference>
<dbReference type="Proteomes" id="UP001345691">
    <property type="component" value="Unassembled WGS sequence"/>
</dbReference>
<keyword evidence="3" id="KW-1185">Reference proteome</keyword>
<feature type="region of interest" description="Disordered" evidence="1">
    <location>
        <begin position="168"/>
        <end position="204"/>
    </location>
</feature>
<evidence type="ECO:0000313" key="2">
    <source>
        <dbReference type="EMBL" id="KAK5063513.1"/>
    </source>
</evidence>